<evidence type="ECO:0000313" key="2">
    <source>
        <dbReference type="EMBL" id="MBE9668664.1"/>
    </source>
</evidence>
<sequence>MAFNLKPLSFAAGLLLLLSSCATVYTPALYHQDIAYMPKPASFDSVSTKVYVSAGANIYPDAYFKDMVYSGQANLSVGHTFKGFNMAYGVFTELGDYKNSGQDYSSPNYFSDRSFGAVGGRFSANLYKKFDHADFRFIGVEAAYSHEYGDFATLKKNLKPESYYYVDPRTDLFSVGLTSEVLFNSAENPQLRHGLRGFLGVTLGHNELNNTLNKDDEPGERLFREVFPKFSYFINYKHLFGIIDVGNGFMGRIGYSF</sequence>
<dbReference type="Proteomes" id="UP000632774">
    <property type="component" value="Unassembled WGS sequence"/>
</dbReference>
<dbReference type="RefSeq" id="WP_194108054.1">
    <property type="nucleotide sequence ID" value="NZ_JADFFM010000002.1"/>
</dbReference>
<name>A0ABR9XNG9_9SPHI</name>
<evidence type="ECO:0008006" key="4">
    <source>
        <dbReference type="Google" id="ProtNLM"/>
    </source>
</evidence>
<reference evidence="2 3" key="1">
    <citation type="submission" date="2020-10" db="EMBL/GenBank/DDBJ databases">
        <title>Mucilaginibacter mali sp. nov., isolated from rhizosphere soil of apple orchard.</title>
        <authorList>
            <person name="Lee J.-S."/>
            <person name="Kim H.S."/>
            <person name="Kim J.-S."/>
        </authorList>
    </citation>
    <scope>NUCLEOTIDE SEQUENCE [LARGE SCALE GENOMIC DNA]</scope>
    <source>
        <strain evidence="2 3">KCTC 23157</strain>
    </source>
</reference>
<accession>A0ABR9XNG9</accession>
<evidence type="ECO:0000256" key="1">
    <source>
        <dbReference type="SAM" id="SignalP"/>
    </source>
</evidence>
<dbReference type="EMBL" id="JADFFM010000002">
    <property type="protein sequence ID" value="MBE9668664.1"/>
    <property type="molecule type" value="Genomic_DNA"/>
</dbReference>
<evidence type="ECO:0000313" key="3">
    <source>
        <dbReference type="Proteomes" id="UP000632774"/>
    </source>
</evidence>
<organism evidence="2 3">
    <name type="scientific">Mucilaginibacter boryungensis</name>
    <dbReference type="NCBI Taxonomy" id="768480"/>
    <lineage>
        <taxon>Bacteria</taxon>
        <taxon>Pseudomonadati</taxon>
        <taxon>Bacteroidota</taxon>
        <taxon>Sphingobacteriia</taxon>
        <taxon>Sphingobacteriales</taxon>
        <taxon>Sphingobacteriaceae</taxon>
        <taxon>Mucilaginibacter</taxon>
    </lineage>
</organism>
<feature type="signal peptide" evidence="1">
    <location>
        <begin position="1"/>
        <end position="22"/>
    </location>
</feature>
<protein>
    <recommendedName>
        <fullName evidence="4">Outer membrane protein with beta-barrel domain</fullName>
    </recommendedName>
</protein>
<keyword evidence="3" id="KW-1185">Reference proteome</keyword>
<keyword evidence="1" id="KW-0732">Signal</keyword>
<feature type="chain" id="PRO_5046192792" description="Outer membrane protein with beta-barrel domain" evidence="1">
    <location>
        <begin position="23"/>
        <end position="257"/>
    </location>
</feature>
<proteinExistence type="predicted"/>
<comment type="caution">
    <text evidence="2">The sequence shown here is derived from an EMBL/GenBank/DDBJ whole genome shotgun (WGS) entry which is preliminary data.</text>
</comment>
<gene>
    <name evidence="2" type="ORF">IRJ18_20005</name>
</gene>
<dbReference type="PROSITE" id="PS51257">
    <property type="entry name" value="PROKAR_LIPOPROTEIN"/>
    <property type="match status" value="1"/>
</dbReference>